<reference evidence="3" key="1">
    <citation type="submission" date="2025-08" db="UniProtKB">
        <authorList>
            <consortium name="RefSeq"/>
        </authorList>
    </citation>
    <scope>IDENTIFICATION</scope>
    <source>
        <tissue evidence="3">Adult</tissue>
    </source>
</reference>
<evidence type="ECO:0000313" key="3">
    <source>
        <dbReference type="RefSeq" id="XP_049307364.1"/>
    </source>
</evidence>
<keyword evidence="2" id="KW-1185">Reference proteome</keyword>
<evidence type="ECO:0000313" key="2">
    <source>
        <dbReference type="Proteomes" id="UP001652620"/>
    </source>
</evidence>
<evidence type="ECO:0000259" key="1">
    <source>
        <dbReference type="Pfam" id="PF16064"/>
    </source>
</evidence>
<feature type="domain" description="DUF4806" evidence="1">
    <location>
        <begin position="180"/>
        <end position="259"/>
    </location>
</feature>
<dbReference type="Proteomes" id="UP001652620">
    <property type="component" value="Chromosome 3"/>
</dbReference>
<proteinExistence type="predicted"/>
<dbReference type="Pfam" id="PF16064">
    <property type="entry name" value="DUF4806"/>
    <property type="match status" value="1"/>
</dbReference>
<name>A0ABM3JDS8_BACDO</name>
<protein>
    <submittedName>
        <fullName evidence="3">Uncharacterized protein LOC125777153 isoform X1</fullName>
    </submittedName>
</protein>
<dbReference type="RefSeq" id="XP_049307364.1">
    <property type="nucleotide sequence ID" value="XM_049451407.1"/>
</dbReference>
<dbReference type="InterPro" id="IPR032071">
    <property type="entry name" value="DUF4806"/>
</dbReference>
<gene>
    <name evidence="3" type="primary">LOC125777153</name>
</gene>
<organism evidence="2 3">
    <name type="scientific">Bactrocera dorsalis</name>
    <name type="common">Oriental fruit fly</name>
    <name type="synonym">Dacus dorsalis</name>
    <dbReference type="NCBI Taxonomy" id="27457"/>
    <lineage>
        <taxon>Eukaryota</taxon>
        <taxon>Metazoa</taxon>
        <taxon>Ecdysozoa</taxon>
        <taxon>Arthropoda</taxon>
        <taxon>Hexapoda</taxon>
        <taxon>Insecta</taxon>
        <taxon>Pterygota</taxon>
        <taxon>Neoptera</taxon>
        <taxon>Endopterygota</taxon>
        <taxon>Diptera</taxon>
        <taxon>Brachycera</taxon>
        <taxon>Muscomorpha</taxon>
        <taxon>Tephritoidea</taxon>
        <taxon>Tephritidae</taxon>
        <taxon>Bactrocera</taxon>
        <taxon>Bactrocera</taxon>
    </lineage>
</organism>
<accession>A0ABM3JDS8</accession>
<dbReference type="GeneID" id="125777153"/>
<sequence length="296" mass="34324">MKRKTFYNEMCKVKNECERSSVRYESLSEFIYIFLFKIMHRWSNMMESNDIFNVTPPSTSTPKGLKRKKVQLSHNFYASSSSQVLTPHSQNMFCSEETATASEGLDANKDIMAKLDLILEKQLNLESRLDKLEENIINKTDVMAHHKIVRETKVLVKKVQQTVCRISGESCEDFHTELAVLMPMQTLDAVFDLEEKILEKNYEDAVITYLFTLKGTSGDIGEVVKRVFGDEVLSLFNWDGRCGKKSLSELKIVSVALFEIFKLHGRIDFEKEVRKSVEQSHNRQKQKRYLLNKKNL</sequence>